<evidence type="ECO:0000313" key="2">
    <source>
        <dbReference type="Proteomes" id="UP000202923"/>
    </source>
</evidence>
<organism evidence="1 2">
    <name type="scientific">Erwinia phage vB_EamM_Kwan</name>
    <dbReference type="NCBI Taxonomy" id="1883374"/>
    <lineage>
        <taxon>Viruses</taxon>
        <taxon>Duplodnaviria</taxon>
        <taxon>Heunggongvirae</taxon>
        <taxon>Uroviricota</taxon>
        <taxon>Caudoviricetes</taxon>
        <taxon>Chimalliviridae</taxon>
        <taxon>Wellingtonvirus</taxon>
        <taxon>Wellingtonvirus wellington</taxon>
    </lineage>
</organism>
<name>A0A1B2IDT8_9CAUD</name>
<sequence length="422" mass="45461">MNFIQQRIARESVESDPSAIDGLSNVETSEDNLDVQLTEVASIDGQLDRLDNDQETLAIDAVRTDDAIDQASEAVENGEELPEETIAKTEVAQESIRRRWALDTPKLARESFRRGRGMTIAAQEGWKETFKDLMKRFIDFCNMVIDKIKDAKLKYLNVGKTAQARAKKYQAAIKTLGKKNKEQISGGFISKLAIEGQFNLEQSIAAAKEVAGGKAKSAISHLQGQASAAETVVTKASKSDAAVATSGFYDTIELFGSAAKKMKNLPQFDNEEAQRLYALPGNAYIQCGKKAVNGVDFTAVGFLSTGDRSDTKEVPTPDIAKLNSSAQALDAIGKGFEGTLKDFRSYDDEIGKLRSAAQAAVQAIDKAADNAEHKTLSAARSAADQAVRNYQTLHRAVSYVANTVISGLNGYIGAGIGAYAKG</sequence>
<proteinExistence type="predicted"/>
<dbReference type="EMBL" id="KX397369">
    <property type="protein sequence ID" value="ANZ49419.1"/>
    <property type="molecule type" value="Genomic_DNA"/>
</dbReference>
<accession>A0A1B2IDT8</accession>
<reference evidence="1 2" key="1">
    <citation type="submission" date="2016-06" db="EMBL/GenBank/DDBJ databases">
        <authorList>
            <person name="Kjaerup R.B."/>
            <person name="Dalgaard T.S."/>
            <person name="Juul-Madsen H.R."/>
        </authorList>
    </citation>
    <scope>NUCLEOTIDE SEQUENCE [LARGE SCALE GENOMIC DNA]</scope>
</reference>
<gene>
    <name evidence="1" type="ORF">KWAN_67</name>
</gene>
<dbReference type="GeneID" id="29061911"/>
<dbReference type="Proteomes" id="UP000202923">
    <property type="component" value="Genome"/>
</dbReference>
<protein>
    <submittedName>
        <fullName evidence="1">Uncharacterized protein</fullName>
    </submittedName>
</protein>
<dbReference type="RefSeq" id="YP_009278672.1">
    <property type="nucleotide sequence ID" value="NC_031010.1"/>
</dbReference>
<dbReference type="OrthoDB" id="7641at10239"/>
<evidence type="ECO:0000313" key="1">
    <source>
        <dbReference type="EMBL" id="ANZ49419.1"/>
    </source>
</evidence>
<dbReference type="KEGG" id="vg:29061911"/>
<dbReference type="InterPro" id="IPR024413">
    <property type="entry name" value="Phage_phiKZ_Orf92_int-head"/>
</dbReference>
<dbReference type="Pfam" id="PF12699">
    <property type="entry name" value="phiKZ_IP"/>
    <property type="match status" value="1"/>
</dbReference>